<feature type="region of interest" description="Disordered" evidence="1">
    <location>
        <begin position="360"/>
        <end position="390"/>
    </location>
</feature>
<organism evidence="3 4">
    <name type="scientific">Populus euphratica</name>
    <name type="common">Euphrates poplar</name>
    <dbReference type="NCBI Taxonomy" id="75702"/>
    <lineage>
        <taxon>Eukaryota</taxon>
        <taxon>Viridiplantae</taxon>
        <taxon>Streptophyta</taxon>
        <taxon>Embryophyta</taxon>
        <taxon>Tracheophyta</taxon>
        <taxon>Spermatophyta</taxon>
        <taxon>Magnoliopsida</taxon>
        <taxon>eudicotyledons</taxon>
        <taxon>Gunneridae</taxon>
        <taxon>Pentapetalae</taxon>
        <taxon>rosids</taxon>
        <taxon>fabids</taxon>
        <taxon>Malpighiales</taxon>
        <taxon>Salicaceae</taxon>
        <taxon>Saliceae</taxon>
        <taxon>Populus</taxon>
    </lineage>
</organism>
<dbReference type="InterPro" id="IPR006527">
    <property type="entry name" value="F-box-assoc_dom_typ1"/>
</dbReference>
<dbReference type="NCBIfam" id="TIGR01640">
    <property type="entry name" value="F_box_assoc_1"/>
    <property type="match status" value="1"/>
</dbReference>
<evidence type="ECO:0000313" key="4">
    <source>
        <dbReference type="RefSeq" id="XP_011018714.1"/>
    </source>
</evidence>
<dbReference type="PANTHER" id="PTHR31672">
    <property type="entry name" value="BNACNNG10540D PROTEIN"/>
    <property type="match status" value="1"/>
</dbReference>
<dbReference type="AlphaFoldDB" id="A0AAJ6XHG7"/>
<sequence>MDDNPRKRASSSQIPIVIASSECLMNKLASCLIMDILSRLPIKTILNCRCLAIETISNNPEPRNLQLVQITGKPLGLRFRVVEEMKFVPGINLPYNDFLIENSCNGLLCISETFQDGSHDDIYLCNPILGEYISIPLAAGQGTRQKSSFRLGYSAITKEYKVLHTFCSKTGSYYQPEADIYTIGTGKWSSSQKALLNLDMFIVDSFVCGSIHWELRDEDECVNGIGSFDFENEQISQLSLPPRYNEDHDYGIKESWTKQFTVKNLGFAKLYEPLIFLNNGLILMMQYLEFVVCYDTRRKFMEVIRIWQTQGNNYASAYKPSFVSLKDVGKGEQLKMSRKEQFPLEVLVLQEHNQVFALKQAGREDDKSSSKGAYNCTSHDQLYESIPPRH</sequence>
<evidence type="ECO:0000259" key="2">
    <source>
        <dbReference type="Pfam" id="PF07734"/>
    </source>
</evidence>
<dbReference type="GeneID" id="105121686"/>
<dbReference type="KEGG" id="peu:105121686"/>
<gene>
    <name evidence="4" type="primary">LOC105121686</name>
</gene>
<evidence type="ECO:0000256" key="1">
    <source>
        <dbReference type="SAM" id="MobiDB-lite"/>
    </source>
</evidence>
<dbReference type="InterPro" id="IPR017451">
    <property type="entry name" value="F-box-assoc_interact_dom"/>
</dbReference>
<reference evidence="4" key="1">
    <citation type="submission" date="2025-08" db="UniProtKB">
        <authorList>
            <consortium name="RefSeq"/>
        </authorList>
    </citation>
    <scope>IDENTIFICATION</scope>
</reference>
<dbReference type="Proteomes" id="UP000694918">
    <property type="component" value="Unplaced"/>
</dbReference>
<evidence type="ECO:0000313" key="3">
    <source>
        <dbReference type="Proteomes" id="UP000694918"/>
    </source>
</evidence>
<proteinExistence type="predicted"/>
<protein>
    <submittedName>
        <fullName evidence="4">F-box protein At3g07870-like</fullName>
    </submittedName>
</protein>
<feature type="compositionally biased region" description="Polar residues" evidence="1">
    <location>
        <begin position="370"/>
        <end position="380"/>
    </location>
</feature>
<feature type="domain" description="F-box associated beta-propeller type 1" evidence="2">
    <location>
        <begin position="103"/>
        <end position="249"/>
    </location>
</feature>
<dbReference type="RefSeq" id="XP_011018714.1">
    <property type="nucleotide sequence ID" value="XM_011020412.1"/>
</dbReference>
<name>A0AAJ6XHG7_POPEU</name>
<accession>A0AAJ6XHG7</accession>
<dbReference type="InterPro" id="IPR050796">
    <property type="entry name" value="SCF_F-box_component"/>
</dbReference>
<dbReference type="Pfam" id="PF07734">
    <property type="entry name" value="FBA_1"/>
    <property type="match status" value="1"/>
</dbReference>
<keyword evidence="3" id="KW-1185">Reference proteome</keyword>
<dbReference type="PANTHER" id="PTHR31672:SF13">
    <property type="entry name" value="F-BOX PROTEIN CPR30-LIKE"/>
    <property type="match status" value="1"/>
</dbReference>